<dbReference type="Gene3D" id="2.120.10.80">
    <property type="entry name" value="Kelch-type beta propeller"/>
    <property type="match status" value="1"/>
</dbReference>
<proteinExistence type="predicted"/>
<evidence type="ECO:0000313" key="1">
    <source>
        <dbReference type="EMBL" id="CAK7338890.1"/>
    </source>
</evidence>
<comment type="caution">
    <text evidence="1">The sequence shown here is derived from an EMBL/GenBank/DDBJ whole genome shotgun (WGS) entry which is preliminary data.</text>
</comment>
<accession>A0AAV1RSR3</accession>
<dbReference type="EMBL" id="CAWUPB010001156">
    <property type="protein sequence ID" value="CAK7338890.1"/>
    <property type="molecule type" value="Genomic_DNA"/>
</dbReference>
<dbReference type="InterPro" id="IPR015915">
    <property type="entry name" value="Kelch-typ_b-propeller"/>
</dbReference>
<gene>
    <name evidence="1" type="ORF">DCAF_LOCUS13938</name>
</gene>
<dbReference type="AlphaFoldDB" id="A0AAV1RSR3"/>
<organism evidence="1 2">
    <name type="scientific">Dovyalis caffra</name>
    <dbReference type="NCBI Taxonomy" id="77055"/>
    <lineage>
        <taxon>Eukaryota</taxon>
        <taxon>Viridiplantae</taxon>
        <taxon>Streptophyta</taxon>
        <taxon>Embryophyta</taxon>
        <taxon>Tracheophyta</taxon>
        <taxon>Spermatophyta</taxon>
        <taxon>Magnoliopsida</taxon>
        <taxon>eudicotyledons</taxon>
        <taxon>Gunneridae</taxon>
        <taxon>Pentapetalae</taxon>
        <taxon>rosids</taxon>
        <taxon>fabids</taxon>
        <taxon>Malpighiales</taxon>
        <taxon>Salicaceae</taxon>
        <taxon>Flacourtieae</taxon>
        <taxon>Dovyalis</taxon>
    </lineage>
</organism>
<name>A0AAV1RSR3_9ROSI</name>
<sequence length="296" mass="33159">MAAAAPEYDHAAEEEKPVFIRASKKDGVGCDWYKLDLKKSSSIYVLGGVVKQGIFRDKICDDVYILDTRHPQDGWKKAASMLCGDYSPPVVALGGKLYHLSNIPEVFDPMSGNNGCWFPIEAEVPYNGPGATALISDSSNGRFLAYFMGTEVYSYSLESQKWDCLSTDEKFSHFDFQWHASVVVDDVLYFYDYRSILSEAIVAYDLVNKIWLDTASCKPFPLYLHTESWNILLHLGNGILCLLECNPPVDGDTIVDCIKFRVKKTVSGPVVFMTALSEYALPLKNATFVLNFFTLE</sequence>
<dbReference type="SUPFAM" id="SSF117281">
    <property type="entry name" value="Kelch motif"/>
    <property type="match status" value="1"/>
</dbReference>
<keyword evidence="2" id="KW-1185">Reference proteome</keyword>
<reference evidence="1 2" key="1">
    <citation type="submission" date="2024-01" db="EMBL/GenBank/DDBJ databases">
        <authorList>
            <person name="Waweru B."/>
        </authorList>
    </citation>
    <scope>NUCLEOTIDE SEQUENCE [LARGE SCALE GENOMIC DNA]</scope>
</reference>
<protein>
    <submittedName>
        <fullName evidence="1">Uncharacterized protein</fullName>
    </submittedName>
</protein>
<evidence type="ECO:0000313" key="2">
    <source>
        <dbReference type="Proteomes" id="UP001314170"/>
    </source>
</evidence>
<dbReference type="Proteomes" id="UP001314170">
    <property type="component" value="Unassembled WGS sequence"/>
</dbReference>